<proteinExistence type="predicted"/>
<keyword evidence="1" id="KW-0812">Transmembrane</keyword>
<sequence length="621" mass="66679">MNPTDDPRAVLVRLVVRLRAAAPADREQVVSQLLPLLANPRVPLAVRFAAAGRALDAVPDTPRGVRGVVRALTGRISASRGLARLRHLQRLTERSDALDAVIARRERKVKMSCPRCDARLPRPEMAKHLWHEHGLMLVRKKTRSRARAVGAIRRAHAATGDPALIDRAIAIDGERAVRFLAAETATEDETAPLRAAARERGVGLCPSCFTEVVPRASLLPPALALADGRLAGDGFVARGLRVSPARARATLAAASAMIVFTLLVPFWLALVLSGVAYALTRAILGTKTTPDDRAIDAGWRKLARALADRDSARLLTRLCLTSVGLGDPFERASVLNAVVARARANPAERQLLAVALALQMDDSGRFGRDRAAGVAELIAPVFRGDQSADFAEFVLAAYLRVPRDPAERARLRVLVLLAAFRAGLTARDVLDLCDVAPHVATTVQISPNYVAMMYGMWVNRAKRPWERVGKARTVFDAVTASPTTTGKLLAHEPGLMLVCETDPDAEAELGPVLVALGGVAVGGVLATDPEGNVRLESNGRVLVFGAHALRVSGRLSETFAEELEAWLRFRAEVLAGYPAAFLDSEAAHTSRLLAPFVAQCETCGTKCLPVIGAVSRPWQNS</sequence>
<accession>A0ABS5BQI2</accession>
<keyword evidence="3" id="KW-1185">Reference proteome</keyword>
<dbReference type="Proteomes" id="UP000676565">
    <property type="component" value="Unassembled WGS sequence"/>
</dbReference>
<protein>
    <recommendedName>
        <fullName evidence="4">C2H2-type domain-containing protein</fullName>
    </recommendedName>
</protein>
<comment type="caution">
    <text evidence="2">The sequence shown here is derived from an EMBL/GenBank/DDBJ whole genome shotgun (WGS) entry which is preliminary data.</text>
</comment>
<keyword evidence="1" id="KW-1133">Transmembrane helix</keyword>
<name>A0ABS5BQI2_9BACT</name>
<feature type="transmembrane region" description="Helical" evidence="1">
    <location>
        <begin position="251"/>
        <end position="279"/>
    </location>
</feature>
<keyword evidence="1" id="KW-0472">Membrane</keyword>
<evidence type="ECO:0000313" key="2">
    <source>
        <dbReference type="EMBL" id="MBP3955916.1"/>
    </source>
</evidence>
<evidence type="ECO:0000313" key="3">
    <source>
        <dbReference type="Proteomes" id="UP000676565"/>
    </source>
</evidence>
<gene>
    <name evidence="2" type="ORF">J8F10_11530</name>
</gene>
<dbReference type="EMBL" id="JAGKQQ010000001">
    <property type="protein sequence ID" value="MBP3955916.1"/>
    <property type="molecule type" value="Genomic_DNA"/>
</dbReference>
<evidence type="ECO:0008006" key="4">
    <source>
        <dbReference type="Google" id="ProtNLM"/>
    </source>
</evidence>
<reference evidence="2 3" key="1">
    <citation type="submission" date="2021-04" db="EMBL/GenBank/DDBJ databases">
        <authorList>
            <person name="Ivanova A."/>
        </authorList>
    </citation>
    <scope>NUCLEOTIDE SEQUENCE [LARGE SCALE GENOMIC DNA]</scope>
    <source>
        <strain evidence="2 3">G18</strain>
    </source>
</reference>
<dbReference type="RefSeq" id="WP_210653967.1">
    <property type="nucleotide sequence ID" value="NZ_JAGKQQ010000001.1"/>
</dbReference>
<evidence type="ECO:0000256" key="1">
    <source>
        <dbReference type="SAM" id="Phobius"/>
    </source>
</evidence>
<organism evidence="2 3">
    <name type="scientific">Gemmata palustris</name>
    <dbReference type="NCBI Taxonomy" id="2822762"/>
    <lineage>
        <taxon>Bacteria</taxon>
        <taxon>Pseudomonadati</taxon>
        <taxon>Planctomycetota</taxon>
        <taxon>Planctomycetia</taxon>
        <taxon>Gemmatales</taxon>
        <taxon>Gemmataceae</taxon>
        <taxon>Gemmata</taxon>
    </lineage>
</organism>